<proteinExistence type="predicted"/>
<gene>
    <name evidence="1" type="ORF">M408DRAFT_229581</name>
</gene>
<reference evidence="2" key="2">
    <citation type="submission" date="2015-01" db="EMBL/GenBank/DDBJ databases">
        <title>Evolutionary Origins and Diversification of the Mycorrhizal Mutualists.</title>
        <authorList>
            <consortium name="DOE Joint Genome Institute"/>
            <consortium name="Mycorrhizal Genomics Consortium"/>
            <person name="Kohler A."/>
            <person name="Kuo A."/>
            <person name="Nagy L.G."/>
            <person name="Floudas D."/>
            <person name="Copeland A."/>
            <person name="Barry K.W."/>
            <person name="Cichocki N."/>
            <person name="Veneault-Fourrey C."/>
            <person name="LaButti K."/>
            <person name="Lindquist E.A."/>
            <person name="Lipzen A."/>
            <person name="Lundell T."/>
            <person name="Morin E."/>
            <person name="Murat C."/>
            <person name="Riley R."/>
            <person name="Ohm R."/>
            <person name="Sun H."/>
            <person name="Tunlid A."/>
            <person name="Henrissat B."/>
            <person name="Grigoriev I.V."/>
            <person name="Hibbett D.S."/>
            <person name="Martin F."/>
        </authorList>
    </citation>
    <scope>NUCLEOTIDE SEQUENCE [LARGE SCALE GENOMIC DNA]</scope>
    <source>
        <strain evidence="2">MAFF 305830</strain>
    </source>
</reference>
<sequence>MPPPAPQQSRSGLRKIPSLLDSFSVFSIPRMICETVAQLSTRCSSLSANSANRLTFNILSSLWKRKRGQRKGPLFWHYAKTCLPHYFHRHNHFLGPEGRYLSIWMTPY</sequence>
<dbReference type="AlphaFoldDB" id="A0A0C3AZX2"/>
<evidence type="ECO:0000313" key="1">
    <source>
        <dbReference type="EMBL" id="KIM24821.1"/>
    </source>
</evidence>
<name>A0A0C3AZX2_SERVB</name>
<dbReference type="EMBL" id="KN824320">
    <property type="protein sequence ID" value="KIM24821.1"/>
    <property type="molecule type" value="Genomic_DNA"/>
</dbReference>
<dbReference type="HOGENOM" id="CLU_2198612_0_0_1"/>
<reference evidence="1 2" key="1">
    <citation type="submission" date="2014-04" db="EMBL/GenBank/DDBJ databases">
        <authorList>
            <consortium name="DOE Joint Genome Institute"/>
            <person name="Kuo A."/>
            <person name="Zuccaro A."/>
            <person name="Kohler A."/>
            <person name="Nagy L.G."/>
            <person name="Floudas D."/>
            <person name="Copeland A."/>
            <person name="Barry K.W."/>
            <person name="Cichocki N."/>
            <person name="Veneault-Fourrey C."/>
            <person name="LaButti K."/>
            <person name="Lindquist E.A."/>
            <person name="Lipzen A."/>
            <person name="Lundell T."/>
            <person name="Morin E."/>
            <person name="Murat C."/>
            <person name="Sun H."/>
            <person name="Tunlid A."/>
            <person name="Henrissat B."/>
            <person name="Grigoriev I.V."/>
            <person name="Hibbett D.S."/>
            <person name="Martin F."/>
            <person name="Nordberg H.P."/>
            <person name="Cantor M.N."/>
            <person name="Hua S.X."/>
        </authorList>
    </citation>
    <scope>NUCLEOTIDE SEQUENCE [LARGE SCALE GENOMIC DNA]</scope>
    <source>
        <strain evidence="1 2">MAFF 305830</strain>
    </source>
</reference>
<keyword evidence="2" id="KW-1185">Reference proteome</keyword>
<dbReference type="Proteomes" id="UP000054097">
    <property type="component" value="Unassembled WGS sequence"/>
</dbReference>
<protein>
    <submittedName>
        <fullName evidence="1">Uncharacterized protein</fullName>
    </submittedName>
</protein>
<evidence type="ECO:0000313" key="2">
    <source>
        <dbReference type="Proteomes" id="UP000054097"/>
    </source>
</evidence>
<organism evidence="1 2">
    <name type="scientific">Serendipita vermifera MAFF 305830</name>
    <dbReference type="NCBI Taxonomy" id="933852"/>
    <lineage>
        <taxon>Eukaryota</taxon>
        <taxon>Fungi</taxon>
        <taxon>Dikarya</taxon>
        <taxon>Basidiomycota</taxon>
        <taxon>Agaricomycotina</taxon>
        <taxon>Agaricomycetes</taxon>
        <taxon>Sebacinales</taxon>
        <taxon>Serendipitaceae</taxon>
        <taxon>Serendipita</taxon>
    </lineage>
</organism>
<accession>A0A0C3AZX2</accession>